<reference evidence="2" key="1">
    <citation type="submission" date="2025-08" db="UniProtKB">
        <authorList>
            <consortium name="RefSeq"/>
        </authorList>
    </citation>
    <scope>IDENTIFICATION</scope>
    <source>
        <tissue evidence="2">Whole organism</tissue>
    </source>
</reference>
<accession>A0A8B7PC91</accession>
<protein>
    <submittedName>
        <fullName evidence="2">Uncharacterized protein LOC108679568 isoform X1</fullName>
    </submittedName>
</protein>
<sequence>MSDEMQHQIRKSLVLVTVPHKKINVRMTSRKSPQEIDLSVASQGEEVASIKGPFTWVRSQGSLHQKSHLGIRISGPESRSYHVDTEIDISSNKNKVLFTINKAQQLLISYQHDVSGNYESGLSAMSKIEIPEKIKTDFKLEKSSSHVQSDGEVKLEVYSPHHLQYQVSVDRSGSPHQPEGKFSAKIYLDKIRDPEHNVQLSGTYMLEDNSHFSLRGDARIARESYHYALTSSLEGQQSWRNIDKHVKLQIMKESEEFLTLLSSQKFHLEPQHSLELDSELSLVTPSKKEYYLKKQLEVSHEDSATQIKNSFTSHVTDIGEFKSTFSLNSHYQPDLALQLEGELSSSGLNEAQPALQINYKTDLEMSPSSLRRLDAAMNCDISGEKLNVQVSESESDREASLKVLKNDRTILFAHILREEQDGLSAKFDIPPHSFAVSGRYNNQEKSLVIYPNSGEQHGKFTAKFTNQFSEPEQQMNVLLEYPHAGRQKMVVGKFSSGDASTNGHVSFDVFPHSEEAINIKVNATRLGDDMMRYEASVLSSSDVADGPRVVMDVTAADHEKALLVAYRSNLESAPSSLLAAKYIKQSQQSGIVSVLLKTQNKKFEIGGVLKKEHTIGCQGYNLNTTVLSPSDKTYALQIETCSPAFIKVITGAKDAPEEKYVIKAGVKSMTHAELSLTKNMRVPASGWVKKWSGSEFEQKEVPVAAVAAKLVGSQTLALKAQYDQDILAPTKSLMSRELSSAVDAASDFIEDFKNTVNEDFAQQFAGTQNTFEALKRALMNLQDSTVAMEVQQSFFKLPSFMPLINATQQLIRSLEESVQRFWEKTTDILEDIETFMADTEVDNSLFDRLIPRNVDSLLDKAWETLQLPSLERVTNSWTSSYPRAQAAVQTLVGNLAELVRQTASDLREYGKLLLLQDESLHSARDAALRSLKSLRERDFISMLHYWLLAPFNMGLYVGNSTIQLNLPLQQPTGSLMTALITQPPPYPPFPKYSMTLSASLLLTVRKQVIAVPFSSCEYVLSKMNSGKDKAIVTFKDARSADFSVQFKYGKHSHDIVTMNSKGHPTLINSEAQPVNFTRFIGGMRVSGNERAVQIMCPDVECMWDLQSHTVVVKSVERHSTYGVGWTKYPRNPTPDQIIRKFNKEKVDSKCKP</sequence>
<dbReference type="Proteomes" id="UP000694843">
    <property type="component" value="Unplaced"/>
</dbReference>
<evidence type="ECO:0000313" key="2">
    <source>
        <dbReference type="RefSeq" id="XP_018023708.1"/>
    </source>
</evidence>
<dbReference type="GeneID" id="108679568"/>
<dbReference type="RefSeq" id="XP_018023708.1">
    <property type="nucleotide sequence ID" value="XM_018168219.2"/>
</dbReference>
<dbReference type="AlphaFoldDB" id="A0A8B7PC91"/>
<name>A0A8B7PC91_HYAAZ</name>
<dbReference type="KEGG" id="hazt:108679568"/>
<proteinExistence type="predicted"/>
<keyword evidence="1" id="KW-1185">Reference proteome</keyword>
<gene>
    <name evidence="2" type="primary">LOC108679568</name>
</gene>
<organism evidence="1 2">
    <name type="scientific">Hyalella azteca</name>
    <name type="common">Amphipod</name>
    <dbReference type="NCBI Taxonomy" id="294128"/>
    <lineage>
        <taxon>Eukaryota</taxon>
        <taxon>Metazoa</taxon>
        <taxon>Ecdysozoa</taxon>
        <taxon>Arthropoda</taxon>
        <taxon>Crustacea</taxon>
        <taxon>Multicrustacea</taxon>
        <taxon>Malacostraca</taxon>
        <taxon>Eumalacostraca</taxon>
        <taxon>Peracarida</taxon>
        <taxon>Amphipoda</taxon>
        <taxon>Senticaudata</taxon>
        <taxon>Talitrida</taxon>
        <taxon>Talitroidea</taxon>
        <taxon>Hyalellidae</taxon>
        <taxon>Hyalella</taxon>
    </lineage>
</organism>
<evidence type="ECO:0000313" key="1">
    <source>
        <dbReference type="Proteomes" id="UP000694843"/>
    </source>
</evidence>